<reference evidence="2 3" key="1">
    <citation type="submission" date="2022-12" db="EMBL/GenBank/DDBJ databases">
        <title>Genome Sequence of Deinococcus aquaticus Type Strain PB314.</title>
        <authorList>
            <person name="Albert C."/>
            <person name="Hill J."/>
            <person name="Boren L."/>
            <person name="Scholz-Ng S."/>
            <person name="Fatema N."/>
            <person name="Grosso R."/>
            <person name="Soboslay E."/>
            <person name="Tuohy J."/>
        </authorList>
    </citation>
    <scope>NUCLEOTIDE SEQUENCE [LARGE SCALE GENOMIC DNA]</scope>
    <source>
        <strain evidence="2 3">PB-314</strain>
    </source>
</reference>
<evidence type="ECO:0000259" key="1">
    <source>
        <dbReference type="Pfam" id="PF24390"/>
    </source>
</evidence>
<dbReference type="RefSeq" id="WP_273990712.1">
    <property type="nucleotide sequence ID" value="NZ_BAABQT010000032.1"/>
</dbReference>
<dbReference type="EMBL" id="CP115165">
    <property type="protein sequence ID" value="WDA59997.1"/>
    <property type="molecule type" value="Genomic_DNA"/>
</dbReference>
<evidence type="ECO:0000313" key="3">
    <source>
        <dbReference type="Proteomes" id="UP001217044"/>
    </source>
</evidence>
<gene>
    <name evidence="2" type="ORF">M8445_07315</name>
</gene>
<sequence length="293" mass="33863">MSETFSDVYNDIEALNLRLERFIIEKYEFYVNLGIVSRDSVDIDGWLNNALNNEEKLFLIWIANSVNFISKRHFTEMLRRNIEHTIHCLDEKPIIYTPVHGNKPKPTDSGNYVSRILRNEIGISEEDIKTHREAISLLSARNIIIYDDIVGTGSQFVNFISYKDYTQWGEEKSLLETAEKTGSTIHYCVPIVVDQGIDRIKSSLEDKVTIHSLYTITDQHSLSSSISIYWPAWLKKLIDITQVRDEILERTDLKSWSGFGDLAFTIVFDHGSPDFNMTLLKHKSDNWNPLITI</sequence>
<dbReference type="Pfam" id="PF24390">
    <property type="entry name" value="PRTase-CE"/>
    <property type="match status" value="1"/>
</dbReference>
<proteinExistence type="predicted"/>
<keyword evidence="3" id="KW-1185">Reference proteome</keyword>
<protein>
    <recommendedName>
        <fullName evidence="1">PRTase-CE domain-containing protein</fullName>
    </recommendedName>
</protein>
<feature type="domain" description="PRTase-CE" evidence="1">
    <location>
        <begin position="43"/>
        <end position="291"/>
    </location>
</feature>
<name>A0ABY7V476_9DEIO</name>
<dbReference type="InterPro" id="IPR056920">
    <property type="entry name" value="PRTase-CE"/>
</dbReference>
<dbReference type="Proteomes" id="UP001217044">
    <property type="component" value="Chromosome"/>
</dbReference>
<accession>A0ABY7V476</accession>
<evidence type="ECO:0000313" key="2">
    <source>
        <dbReference type="EMBL" id="WDA59997.1"/>
    </source>
</evidence>
<organism evidence="2 3">
    <name type="scientific">Deinococcus aquaticus</name>
    <dbReference type="NCBI Taxonomy" id="328692"/>
    <lineage>
        <taxon>Bacteria</taxon>
        <taxon>Thermotogati</taxon>
        <taxon>Deinococcota</taxon>
        <taxon>Deinococci</taxon>
        <taxon>Deinococcales</taxon>
        <taxon>Deinococcaceae</taxon>
        <taxon>Deinococcus</taxon>
    </lineage>
</organism>